<evidence type="ECO:0000256" key="1">
    <source>
        <dbReference type="SAM" id="SignalP"/>
    </source>
</evidence>
<comment type="caution">
    <text evidence="2">The sequence shown here is derived from an EMBL/GenBank/DDBJ whole genome shotgun (WGS) entry which is preliminary data.</text>
</comment>
<reference evidence="2" key="1">
    <citation type="submission" date="2019-08" db="EMBL/GenBank/DDBJ databases">
        <authorList>
            <consortium name="PulseNet: The National Subtyping Network for Foodborne Disease Surveillance"/>
            <person name="Tarr C.L."/>
            <person name="Trees E."/>
            <person name="Katz L.S."/>
            <person name="Carleton-Romer H.A."/>
            <person name="Stroika S."/>
            <person name="Kucerova Z."/>
            <person name="Roache K.F."/>
            <person name="Sabol A.L."/>
            <person name="Besser J."/>
            <person name="Gerner-Smidt P."/>
        </authorList>
    </citation>
    <scope>NUCLEOTIDE SEQUENCE</scope>
    <source>
        <strain evidence="3">2014K-0489</strain>
        <strain evidence="2">PNUSAS094603</strain>
    </source>
</reference>
<keyword evidence="1" id="KW-0732">Signal</keyword>
<dbReference type="EMBL" id="AAMHSF010000023">
    <property type="protein sequence ID" value="EDH4586544.1"/>
    <property type="molecule type" value="Genomic_DNA"/>
</dbReference>
<proteinExistence type="predicted"/>
<feature type="signal peptide" evidence="1">
    <location>
        <begin position="1"/>
        <end position="21"/>
    </location>
</feature>
<evidence type="ECO:0000313" key="2">
    <source>
        <dbReference type="EMBL" id="ECQ3014326.1"/>
    </source>
</evidence>
<gene>
    <name evidence="3" type="ORF">CBX91_21555</name>
    <name evidence="2" type="ORF">FZ370_21840</name>
</gene>
<sequence length="148" mass="16011">MKRVQWIPMVMAVLLAHPVYAAEQVAPRFPDTVLPPSPGGDDVMARQSEVYISGTLLVSPCVLSDWTTEIQSRNWVSGRARQVTLALEGCGTGETTTGLAQGYGAPLYATGRWGRAEVFSLRLKNGVNYLTLPAPAGAEGIRLEMSYE</sequence>
<organism evidence="2">
    <name type="scientific">Salmonella enterica</name>
    <name type="common">Salmonella choleraesuis</name>
    <dbReference type="NCBI Taxonomy" id="28901"/>
    <lineage>
        <taxon>Bacteria</taxon>
        <taxon>Pseudomonadati</taxon>
        <taxon>Pseudomonadota</taxon>
        <taxon>Gammaproteobacteria</taxon>
        <taxon>Enterobacterales</taxon>
        <taxon>Enterobacteriaceae</taxon>
        <taxon>Salmonella</taxon>
    </lineage>
</organism>
<dbReference type="EMBL" id="AAKAJM010000031">
    <property type="protein sequence ID" value="ECQ3014326.1"/>
    <property type="molecule type" value="Genomic_DNA"/>
</dbReference>
<accession>A0A5Y7WBK8</accession>
<dbReference type="AlphaFoldDB" id="A0A5Y7WBK8"/>
<evidence type="ECO:0000313" key="3">
    <source>
        <dbReference type="EMBL" id="EDH4586544.1"/>
    </source>
</evidence>
<name>A0A5Y7WBK8_SALER</name>
<feature type="chain" id="PRO_5036155203" description="Fimbrial protein" evidence="1">
    <location>
        <begin position="22"/>
        <end position="148"/>
    </location>
</feature>
<evidence type="ECO:0008006" key="4">
    <source>
        <dbReference type="Google" id="ProtNLM"/>
    </source>
</evidence>
<protein>
    <recommendedName>
        <fullName evidence="4">Fimbrial protein</fullName>
    </recommendedName>
</protein>